<reference evidence="1 2" key="1">
    <citation type="submission" date="2017-08" db="EMBL/GenBank/DDBJ databases">
        <title>Infants hospitalized years apart are colonized by the same room-sourced microbial strains.</title>
        <authorList>
            <person name="Brooks B."/>
            <person name="Olm M.R."/>
            <person name="Firek B.A."/>
            <person name="Baker R."/>
            <person name="Thomas B.C."/>
            <person name="Morowitz M.J."/>
            <person name="Banfield J.F."/>
        </authorList>
    </citation>
    <scope>NUCLEOTIDE SEQUENCE [LARGE SCALE GENOMIC DNA]</scope>
    <source>
        <strain evidence="1">S2_005_003_R2_41</strain>
    </source>
</reference>
<dbReference type="AlphaFoldDB" id="A0A2W5QHV2"/>
<gene>
    <name evidence="1" type="ORF">DI563_05705</name>
</gene>
<sequence length="71" mass="7976">MSQLHFAQLNAALSRCMAEHPPEGQEHRLHADANLMGGLWARMVVERLDTVDLVDVDVRVQQAIELWSPAT</sequence>
<organism evidence="1 2">
    <name type="scientific">Variovorax paradoxus</name>
    <dbReference type="NCBI Taxonomy" id="34073"/>
    <lineage>
        <taxon>Bacteria</taxon>
        <taxon>Pseudomonadati</taxon>
        <taxon>Pseudomonadota</taxon>
        <taxon>Betaproteobacteria</taxon>
        <taxon>Burkholderiales</taxon>
        <taxon>Comamonadaceae</taxon>
        <taxon>Variovorax</taxon>
    </lineage>
</organism>
<comment type="caution">
    <text evidence="1">The sequence shown here is derived from an EMBL/GenBank/DDBJ whole genome shotgun (WGS) entry which is preliminary data.</text>
</comment>
<name>A0A2W5QHV2_VARPD</name>
<evidence type="ECO:0000313" key="1">
    <source>
        <dbReference type="EMBL" id="PZQ76872.1"/>
    </source>
</evidence>
<evidence type="ECO:0008006" key="3">
    <source>
        <dbReference type="Google" id="ProtNLM"/>
    </source>
</evidence>
<evidence type="ECO:0000313" key="2">
    <source>
        <dbReference type="Proteomes" id="UP000249135"/>
    </source>
</evidence>
<dbReference type="Proteomes" id="UP000249135">
    <property type="component" value="Unassembled WGS sequence"/>
</dbReference>
<proteinExistence type="predicted"/>
<dbReference type="EMBL" id="QFPP01000037">
    <property type="protein sequence ID" value="PZQ76872.1"/>
    <property type="molecule type" value="Genomic_DNA"/>
</dbReference>
<protein>
    <recommendedName>
        <fullName evidence="3">DUF3717 domain-containing protein</fullName>
    </recommendedName>
</protein>
<dbReference type="Pfam" id="PF12512">
    <property type="entry name" value="DUF3717"/>
    <property type="match status" value="1"/>
</dbReference>
<accession>A0A2W5QHV2</accession>
<dbReference type="InterPro" id="IPR022191">
    <property type="entry name" value="DUF3717"/>
</dbReference>